<reference evidence="4" key="1">
    <citation type="journal article" date="2008" name="Insect Biochem. Mol. Biol.">
        <title>The genome of a lepidopteran model insect, the silkworm Bombyx mori.</title>
        <authorList>
            <consortium name="International Silkworm Genome Consortium"/>
        </authorList>
    </citation>
    <scope>NUCLEOTIDE SEQUENCE [LARGE SCALE GENOMIC DNA]</scope>
    <source>
        <strain evidence="4">p50T</strain>
    </source>
</reference>
<feature type="domain" description="C2" evidence="2">
    <location>
        <begin position="754"/>
        <end position="904"/>
    </location>
</feature>
<dbReference type="Gene3D" id="2.60.40.150">
    <property type="entry name" value="C2 domain"/>
    <property type="match status" value="1"/>
</dbReference>
<dbReference type="CTD" id="57545"/>
<reference evidence="3" key="2">
    <citation type="submission" date="2022-06" db="UniProtKB">
        <authorList>
            <consortium name="EnsemblMetazoa"/>
        </authorList>
    </citation>
    <scope>IDENTIFICATION</scope>
    <source>
        <strain evidence="3">p50T (Dazao)</strain>
    </source>
</reference>
<feature type="region of interest" description="Disordered" evidence="1">
    <location>
        <begin position="1028"/>
        <end position="1049"/>
    </location>
</feature>
<dbReference type="SUPFAM" id="SSF49562">
    <property type="entry name" value="C2 domain (Calcium/lipid-binding domain, CaLB)"/>
    <property type="match status" value="1"/>
</dbReference>
<accession>A0A8R2HP29</accession>
<dbReference type="Pfam" id="PF24656">
    <property type="entry name" value="CEPT76_peptidase"/>
    <property type="match status" value="1"/>
</dbReference>
<dbReference type="GO" id="GO:1904491">
    <property type="term" value="P:protein localization to ciliary transition zone"/>
    <property type="evidence" value="ECO:0007669"/>
    <property type="project" value="TreeGrafter"/>
</dbReference>
<dbReference type="PANTHER" id="PTHR20837:SF0">
    <property type="entry name" value="COILED-COIL AND C2 DOMAIN-CONTAINING PROTEIN 2A"/>
    <property type="match status" value="1"/>
</dbReference>
<dbReference type="Proteomes" id="UP000005204">
    <property type="component" value="Unassembled WGS sequence"/>
</dbReference>
<dbReference type="PROSITE" id="PS50004">
    <property type="entry name" value="C2"/>
    <property type="match status" value="1"/>
</dbReference>
<dbReference type="Pfam" id="PF24652">
    <property type="entry name" value="CEP76_C"/>
    <property type="match status" value="1"/>
</dbReference>
<evidence type="ECO:0000313" key="3">
    <source>
        <dbReference type="EnsemblMetazoa" id="XP_021202350.2"/>
    </source>
</evidence>
<sequence length="1384" mass="159062">MTENVELQTFRTCYESQDEIEEYHEINAVVDTQNIVQSSKKEITINEYDFFTETVKISIKGVKKKKSKKKNDKAQILDVVNVEMASLTVPVTENTIKIVSFDEMQLNRVIKKSSPLFRRFLRRFTVDAEHGRGQKAEVLKFTPMFPKILENAVTPPKTEPLAHYVNPVVFNDLLSSYTGHEDIVTETFLNITLENLKFENHYLFSLENLLSTKITELFESYEIIKKKLYNLDREIKISRDTKDNLKKDLLSASSNNQMNVRFEPTLRKYTEKFFQFKKQYKETLLLEKEMFDKLITLWIDIESIRAKLKRIKTPVILVLNEKNENELKEKWMEVFNQEYSDYLDKIEFDYVGKYLQYKTAKSTGDGVEIRKPKLEIDEDLIKAEVEGFVNDAIEGKRFDCTLVIDNGIVGKGMKSVDKKPEVGTELVYIFEIYIDDIYVCESEQYHTKSFSVDFKESFTIQILKHNQALKIILLENDERFSVFKLNLNEIKAYATESTRIKFKYDCDIKPNSRYIGSGNSIKEITKVHDVRLKSGHLFDREVVSTCTVGLRITSKDPNVDNEADVIKSSMATGRQIQRLLHGIDEPNLSLLLDLINKVYEQDIGQDEAMIMTLKQLCKERVPLNNNFGVDLDAAEYTRLKLLRLRNGRGAGSLRDMAVPLHASQITTEQLEYLNNSDTNDLGVEYFRSKRPDMDPIELKRYTGVKYIERLNSDMLRELNERLLKKTYRDVVRDYSYGGWRSFFSINSQWTSLPPSGTASTQQLLRESIGREQDILVTVVKAHNLLDRCPEMLEENECEDRIAGLKVRPLRPFVRVEYHGACAQTATAIGCHPTWNQTLKINTKLSPLSCVHVNIYDQYKTYVPDTLSAGDAGKTVRYRIHDRWLGTLEVPLYAVLAMGSLRGTFRITTPPVVFGYEPLETKEVSLMSTLSQLLKKEVSFITLNITSSLFHLGGSHVYNQPTPNMDTDRLIKHLNQFVTDYSNDFPSRHLSLTLINSMGVNICSTQFLRSIPLPDLDCFPKNPKNCESAVSKSSGLSQSSSRSSGRKKEVEVEEGSMYSGAASWRNVNDVTKLVCVCMRFVSLIPCYDVTEAHAITLTGPELLKMLYGTQLDHSILLASYFLHLNIKYWVAIGFGLPRGSSSYVLIQYDVKTKRIVQRDDVLKSGFFVKNEYVLYACDAACGHAWDVRDDACPMKTVQYVFDDRNIWVNVQSSQDCENVSFNFFKSSDWRPVFDKSTFPITSPRGNDSGLYTVPPDVDNITNILETKIKAKVQKWRSHSKTIWNRYCSSILRDMLPHMEYWALNPTDDKPGPSQKLRQFMLTYKVFGFPLNMPFLSVKSVTSRIKATELHANDDPHVEFALAVEVYGYPNNILSVWVYFVSITKI</sequence>
<feature type="compositionally biased region" description="Low complexity" evidence="1">
    <location>
        <begin position="1028"/>
        <end position="1042"/>
    </location>
</feature>
<dbReference type="InterPro" id="IPR052434">
    <property type="entry name" value="Tectonic-like_complex_comp"/>
</dbReference>
<name>A0A8R2HP29_BOMMO</name>
<dbReference type="GO" id="GO:1905515">
    <property type="term" value="P:non-motile cilium assembly"/>
    <property type="evidence" value="ECO:0007669"/>
    <property type="project" value="TreeGrafter"/>
</dbReference>
<dbReference type="InterPro" id="IPR056290">
    <property type="entry name" value="CEPT76/DRC7_peptidase-like_dom"/>
</dbReference>
<evidence type="ECO:0000313" key="4">
    <source>
        <dbReference type="Proteomes" id="UP000005204"/>
    </source>
</evidence>
<proteinExistence type="predicted"/>
<dbReference type="GO" id="GO:0035869">
    <property type="term" value="C:ciliary transition zone"/>
    <property type="evidence" value="ECO:0007669"/>
    <property type="project" value="TreeGrafter"/>
</dbReference>
<dbReference type="GeneID" id="101739067"/>
<dbReference type="SMART" id="SM00239">
    <property type="entry name" value="C2"/>
    <property type="match status" value="1"/>
</dbReference>
<evidence type="ECO:0000256" key="1">
    <source>
        <dbReference type="SAM" id="MobiDB-lite"/>
    </source>
</evidence>
<dbReference type="InterPro" id="IPR035892">
    <property type="entry name" value="C2_domain_sf"/>
</dbReference>
<evidence type="ECO:0000259" key="2">
    <source>
        <dbReference type="PROSITE" id="PS50004"/>
    </source>
</evidence>
<dbReference type="PANTHER" id="PTHR20837">
    <property type="entry name" value="CENTROSOMAL PROTEIN-RELATED"/>
    <property type="match status" value="1"/>
</dbReference>
<organism evidence="3 4">
    <name type="scientific">Bombyx mori</name>
    <name type="common">Silk moth</name>
    <dbReference type="NCBI Taxonomy" id="7091"/>
    <lineage>
        <taxon>Eukaryota</taxon>
        <taxon>Metazoa</taxon>
        <taxon>Ecdysozoa</taxon>
        <taxon>Arthropoda</taxon>
        <taxon>Hexapoda</taxon>
        <taxon>Insecta</taxon>
        <taxon>Pterygota</taxon>
        <taxon>Neoptera</taxon>
        <taxon>Endopterygota</taxon>
        <taxon>Lepidoptera</taxon>
        <taxon>Glossata</taxon>
        <taxon>Ditrysia</taxon>
        <taxon>Bombycoidea</taxon>
        <taxon>Bombycidae</taxon>
        <taxon>Bombycinae</taxon>
        <taxon>Bombyx</taxon>
    </lineage>
</organism>
<dbReference type="InterPro" id="IPR000008">
    <property type="entry name" value="C2_dom"/>
</dbReference>
<keyword evidence="4" id="KW-1185">Reference proteome</keyword>
<dbReference type="InterPro" id="IPR056288">
    <property type="entry name" value="CEP76_C"/>
</dbReference>
<dbReference type="Pfam" id="PF00168">
    <property type="entry name" value="C2"/>
    <property type="match status" value="1"/>
</dbReference>
<dbReference type="EnsemblMetazoa" id="XM_021346675.2">
    <property type="protein sequence ID" value="XP_021202350.2"/>
    <property type="gene ID" value="LOC101739067"/>
</dbReference>
<protein>
    <recommendedName>
        <fullName evidence="2">C2 domain-containing protein</fullName>
    </recommendedName>
</protein>
<dbReference type="KEGG" id="bmor:101739067"/>
<dbReference type="RefSeq" id="XP_021202350.2">
    <property type="nucleotide sequence ID" value="XM_021346675.3"/>
</dbReference>